<dbReference type="Proteomes" id="UP001500631">
    <property type="component" value="Unassembled WGS sequence"/>
</dbReference>
<dbReference type="InterPro" id="IPR023271">
    <property type="entry name" value="Aquaporin-like"/>
</dbReference>
<dbReference type="EMBL" id="BAABKE010000007">
    <property type="protein sequence ID" value="GAA5102612.1"/>
    <property type="molecule type" value="Genomic_DNA"/>
</dbReference>
<name>A0ABP9MXU4_9GAMM</name>
<reference evidence="8" key="1">
    <citation type="journal article" date="2019" name="Int. J. Syst. Evol. Microbiol.">
        <title>The Global Catalogue of Microorganisms (GCM) 10K type strain sequencing project: providing services to taxonomists for standard genome sequencing and annotation.</title>
        <authorList>
            <consortium name="The Broad Institute Genomics Platform"/>
            <consortium name="The Broad Institute Genome Sequencing Center for Infectious Disease"/>
            <person name="Wu L."/>
            <person name="Ma J."/>
        </authorList>
    </citation>
    <scope>NUCLEOTIDE SEQUENCE [LARGE SCALE GENOMIC DNA]</scope>
    <source>
        <strain evidence="8">JCM 18424</strain>
    </source>
</reference>
<dbReference type="Gene3D" id="1.20.1080.10">
    <property type="entry name" value="Glycerol uptake facilitator protein"/>
    <property type="match status" value="1"/>
</dbReference>
<feature type="transmembrane region" description="Helical" evidence="6">
    <location>
        <begin position="178"/>
        <end position="202"/>
    </location>
</feature>
<keyword evidence="3 6" id="KW-1133">Transmembrane helix</keyword>
<evidence type="ECO:0000256" key="3">
    <source>
        <dbReference type="ARBA" id="ARBA00022989"/>
    </source>
</evidence>
<protein>
    <submittedName>
        <fullName evidence="7">Formate transporter FocA</fullName>
    </submittedName>
</protein>
<dbReference type="PROSITE" id="PS01005">
    <property type="entry name" value="FORMATE_NITRITE_TP_1"/>
    <property type="match status" value="1"/>
</dbReference>
<dbReference type="InterPro" id="IPR000292">
    <property type="entry name" value="For/NO2_transpt"/>
</dbReference>
<feature type="transmembrane region" description="Helical" evidence="6">
    <location>
        <begin position="55"/>
        <end position="76"/>
    </location>
</feature>
<feature type="transmembrane region" description="Helical" evidence="6">
    <location>
        <begin position="143"/>
        <end position="166"/>
    </location>
</feature>
<dbReference type="PANTHER" id="PTHR30520">
    <property type="entry name" value="FORMATE TRANSPORTER-RELATED"/>
    <property type="match status" value="1"/>
</dbReference>
<keyword evidence="4 6" id="KW-0472">Membrane</keyword>
<comment type="subcellular location">
    <subcellularLocation>
        <location evidence="1">Membrane</location>
        <topology evidence="1">Multi-pass membrane protein</topology>
    </subcellularLocation>
</comment>
<feature type="transmembrane region" description="Helical" evidence="6">
    <location>
        <begin position="26"/>
        <end position="49"/>
    </location>
</feature>
<feature type="transmembrane region" description="Helical" evidence="6">
    <location>
        <begin position="97"/>
        <end position="123"/>
    </location>
</feature>
<feature type="transmembrane region" description="Helical" evidence="6">
    <location>
        <begin position="241"/>
        <end position="263"/>
    </location>
</feature>
<keyword evidence="2 6" id="KW-0812">Transmembrane</keyword>
<evidence type="ECO:0000256" key="1">
    <source>
        <dbReference type="ARBA" id="ARBA00004141"/>
    </source>
</evidence>
<gene>
    <name evidence="7" type="primary">focA</name>
    <name evidence="7" type="ORF">GCM10023338_20080</name>
</gene>
<evidence type="ECO:0000256" key="4">
    <source>
        <dbReference type="ARBA" id="ARBA00023136"/>
    </source>
</evidence>
<accession>A0ABP9MXU4</accession>
<dbReference type="NCBIfam" id="TIGR00790">
    <property type="entry name" value="fnt"/>
    <property type="match status" value="1"/>
</dbReference>
<dbReference type="InterPro" id="IPR024002">
    <property type="entry name" value="For/NO2_transpt_CS"/>
</dbReference>
<dbReference type="PROSITE" id="PS01006">
    <property type="entry name" value="FORMATE_NITRITE_TP_2"/>
    <property type="match status" value="1"/>
</dbReference>
<comment type="caution">
    <text evidence="7">The sequence shown here is derived from an EMBL/GenBank/DDBJ whole genome shotgun (WGS) entry which is preliminary data.</text>
</comment>
<dbReference type="RefSeq" id="WP_077926564.1">
    <property type="nucleotide sequence ID" value="NZ_BAABKE010000007.1"/>
</dbReference>
<comment type="similarity">
    <text evidence="5">Belongs to the FNT transporter (TC 1.A.16) family.</text>
</comment>
<keyword evidence="8" id="KW-1185">Reference proteome</keyword>
<evidence type="ECO:0000313" key="7">
    <source>
        <dbReference type="EMBL" id="GAA5102612.1"/>
    </source>
</evidence>
<dbReference type="PANTHER" id="PTHR30520:SF6">
    <property type="entry name" value="FORMATE_NITRATE FAMILY TRANSPORTER (EUROFUNG)"/>
    <property type="match status" value="1"/>
</dbReference>
<proteinExistence type="inferred from homology"/>
<organism evidence="7 8">
    <name type="scientific">Wohlfahrtiimonas larvae</name>
    <dbReference type="NCBI Taxonomy" id="1157986"/>
    <lineage>
        <taxon>Bacteria</taxon>
        <taxon>Pseudomonadati</taxon>
        <taxon>Pseudomonadota</taxon>
        <taxon>Gammaproteobacteria</taxon>
        <taxon>Cardiobacteriales</taxon>
        <taxon>Ignatzschineriaceae</taxon>
        <taxon>Wohlfahrtiimonas</taxon>
    </lineage>
</organism>
<sequence>MNNYKVAAEKALDIMSIKANKPSHKVLLCAMMAGVFIGLGFIYCVIANVQGAGKIVGGLVFSLGLLLTLVLGADLFTSTTMTVMAVASQKITLKKMLSNWGLVYLGNFIGALVLVGLIIMSGHPFDNGGQIGLYYISTAEHKLAHTFVEAVGLGILCNIMVCLAVWMSLSAHTLIDKMVAVLLPVGLFIAAGFEHSVANMFMVPAGIYSLMLATPEMLNHLTDTEILRTTLTWHNFFIQNLLPVTLGNIIGGSIFVSLFQWVIHLKD</sequence>
<evidence type="ECO:0000256" key="2">
    <source>
        <dbReference type="ARBA" id="ARBA00022692"/>
    </source>
</evidence>
<dbReference type="Pfam" id="PF01226">
    <property type="entry name" value="Form_Nir_trans"/>
    <property type="match status" value="1"/>
</dbReference>
<evidence type="ECO:0000256" key="6">
    <source>
        <dbReference type="SAM" id="Phobius"/>
    </source>
</evidence>
<evidence type="ECO:0000256" key="5">
    <source>
        <dbReference type="ARBA" id="ARBA00049660"/>
    </source>
</evidence>
<evidence type="ECO:0000313" key="8">
    <source>
        <dbReference type="Proteomes" id="UP001500631"/>
    </source>
</evidence>